<dbReference type="EMBL" id="QKKU01000052">
    <property type="protein sequence ID" value="RBM68155.1"/>
    <property type="molecule type" value="Genomic_DNA"/>
</dbReference>
<dbReference type="AlphaFoldDB" id="A0ABD7FVM8"/>
<gene>
    <name evidence="1" type="ORF">DLR72_08665</name>
</gene>
<name>A0ABD7FVM8_9VIBR</name>
<accession>A0ABD7FVM8</accession>
<sequence>MYNARLRGWQRITTKLKHNNRNHRGSMGLETPRVDSPFEAFVSFVAYCFPITFKHLCLKAILRKSITQTHVQRQKL</sequence>
<proteinExistence type="predicted"/>
<reference evidence="1 2" key="1">
    <citation type="submission" date="2018-06" db="EMBL/GenBank/DDBJ databases">
        <title>Draft genome sequences of nine Vibrio sp. clinical isolates from across the United States representing the closest known relative of Vibrio cholerae.</title>
        <authorList>
            <person name="Islam M.T."/>
            <person name="Liang K."/>
            <person name="Im M.S."/>
            <person name="Winkjer J."/>
            <person name="Busby S."/>
            <person name="Batra D."/>
            <person name="Rowe L."/>
            <person name="Tarr C.L."/>
            <person name="Boucher Y."/>
        </authorList>
    </citation>
    <scope>NUCLEOTIDE SEQUENCE [LARGE SCALE GENOMIC DNA]</scope>
    <source>
        <strain evidence="1 2">2017V-1110</strain>
    </source>
</reference>
<evidence type="ECO:0000313" key="1">
    <source>
        <dbReference type="EMBL" id="RBM68155.1"/>
    </source>
</evidence>
<comment type="caution">
    <text evidence="1">The sequence shown here is derived from an EMBL/GenBank/DDBJ whole genome shotgun (WGS) entry which is preliminary data.</text>
</comment>
<dbReference type="Proteomes" id="UP000252199">
    <property type="component" value="Unassembled WGS sequence"/>
</dbReference>
<protein>
    <submittedName>
        <fullName evidence="1">Uncharacterized protein</fullName>
    </submittedName>
</protein>
<evidence type="ECO:0000313" key="2">
    <source>
        <dbReference type="Proteomes" id="UP000252199"/>
    </source>
</evidence>
<organism evidence="1 2">
    <name type="scientific">Vibrio paracholerae</name>
    <dbReference type="NCBI Taxonomy" id="650003"/>
    <lineage>
        <taxon>Bacteria</taxon>
        <taxon>Pseudomonadati</taxon>
        <taxon>Pseudomonadota</taxon>
        <taxon>Gammaproteobacteria</taxon>
        <taxon>Vibrionales</taxon>
        <taxon>Vibrionaceae</taxon>
        <taxon>Vibrio</taxon>
    </lineage>
</organism>